<evidence type="ECO:0000313" key="2">
    <source>
        <dbReference type="Proteomes" id="UP000799428"/>
    </source>
</evidence>
<name>A0A6G1KND7_9PLEO</name>
<accession>A0A6G1KND7</accession>
<dbReference type="AlphaFoldDB" id="A0A6G1KND7"/>
<organism evidence="1 2">
    <name type="scientific">Pleomassaria siparia CBS 279.74</name>
    <dbReference type="NCBI Taxonomy" id="1314801"/>
    <lineage>
        <taxon>Eukaryota</taxon>
        <taxon>Fungi</taxon>
        <taxon>Dikarya</taxon>
        <taxon>Ascomycota</taxon>
        <taxon>Pezizomycotina</taxon>
        <taxon>Dothideomycetes</taxon>
        <taxon>Pleosporomycetidae</taxon>
        <taxon>Pleosporales</taxon>
        <taxon>Pleomassariaceae</taxon>
        <taxon>Pleomassaria</taxon>
    </lineage>
</organism>
<keyword evidence="2" id="KW-1185">Reference proteome</keyword>
<gene>
    <name evidence="1" type="ORF">K504DRAFT_152056</name>
</gene>
<dbReference type="Proteomes" id="UP000799428">
    <property type="component" value="Unassembled WGS sequence"/>
</dbReference>
<evidence type="ECO:0000313" key="1">
    <source>
        <dbReference type="EMBL" id="KAF2713992.1"/>
    </source>
</evidence>
<protein>
    <submittedName>
        <fullName evidence="1">Uncharacterized protein</fullName>
    </submittedName>
</protein>
<proteinExistence type="predicted"/>
<reference evidence="1" key="1">
    <citation type="journal article" date="2020" name="Stud. Mycol.">
        <title>101 Dothideomycetes genomes: a test case for predicting lifestyles and emergence of pathogens.</title>
        <authorList>
            <person name="Haridas S."/>
            <person name="Albert R."/>
            <person name="Binder M."/>
            <person name="Bloem J."/>
            <person name="Labutti K."/>
            <person name="Salamov A."/>
            <person name="Andreopoulos B."/>
            <person name="Baker S."/>
            <person name="Barry K."/>
            <person name="Bills G."/>
            <person name="Bluhm B."/>
            <person name="Cannon C."/>
            <person name="Castanera R."/>
            <person name="Culley D."/>
            <person name="Daum C."/>
            <person name="Ezra D."/>
            <person name="Gonzalez J."/>
            <person name="Henrissat B."/>
            <person name="Kuo A."/>
            <person name="Liang C."/>
            <person name="Lipzen A."/>
            <person name="Lutzoni F."/>
            <person name="Magnuson J."/>
            <person name="Mondo S."/>
            <person name="Nolan M."/>
            <person name="Ohm R."/>
            <person name="Pangilinan J."/>
            <person name="Park H.-J."/>
            <person name="Ramirez L."/>
            <person name="Alfaro M."/>
            <person name="Sun H."/>
            <person name="Tritt A."/>
            <person name="Yoshinaga Y."/>
            <person name="Zwiers L.-H."/>
            <person name="Turgeon B."/>
            <person name="Goodwin S."/>
            <person name="Spatafora J."/>
            <person name="Crous P."/>
            <person name="Grigoriev I."/>
        </authorList>
    </citation>
    <scope>NUCLEOTIDE SEQUENCE</scope>
    <source>
        <strain evidence="1">CBS 279.74</strain>
    </source>
</reference>
<sequence length="161" mass="17404">MHRGSLGSLEPWREMITGYGRVSVPITPQVSDAYTRPQISPVHFSRRSIPSFYNPTAAPRPKIMGCSNPTAHQSLYGSLESAVAKDFSDFEGLLVEQVGSSKATPNCLVTGSMVGLEVEGVRPADNMLSNLVSDCSGLNPCSSISCYSCVDRDRAFETVLR</sequence>
<dbReference type="EMBL" id="MU005765">
    <property type="protein sequence ID" value="KAF2713992.1"/>
    <property type="molecule type" value="Genomic_DNA"/>
</dbReference>